<dbReference type="EMBL" id="VSSQ01088791">
    <property type="protein sequence ID" value="MPN35297.1"/>
    <property type="molecule type" value="Genomic_DNA"/>
</dbReference>
<gene>
    <name evidence="2" type="ORF">SDC9_182794</name>
</gene>
<accession>A0A645H8D3</accession>
<dbReference type="PANTHER" id="PTHR32060">
    <property type="entry name" value="TAIL-SPECIFIC PROTEASE"/>
    <property type="match status" value="1"/>
</dbReference>
<evidence type="ECO:0000259" key="1">
    <source>
        <dbReference type="SMART" id="SM00245"/>
    </source>
</evidence>
<dbReference type="GO" id="GO:0006508">
    <property type="term" value="P:proteolysis"/>
    <property type="evidence" value="ECO:0007669"/>
    <property type="project" value="InterPro"/>
</dbReference>
<protein>
    <recommendedName>
        <fullName evidence="1">Tail specific protease domain-containing protein</fullName>
    </recommendedName>
</protein>
<dbReference type="AlphaFoldDB" id="A0A645H8D3"/>
<dbReference type="GO" id="GO:0008236">
    <property type="term" value="F:serine-type peptidase activity"/>
    <property type="evidence" value="ECO:0007669"/>
    <property type="project" value="InterPro"/>
</dbReference>
<proteinExistence type="predicted"/>
<dbReference type="GO" id="GO:0030288">
    <property type="term" value="C:outer membrane-bounded periplasmic space"/>
    <property type="evidence" value="ECO:0007669"/>
    <property type="project" value="TreeGrafter"/>
</dbReference>
<organism evidence="2">
    <name type="scientific">bioreactor metagenome</name>
    <dbReference type="NCBI Taxonomy" id="1076179"/>
    <lineage>
        <taxon>unclassified sequences</taxon>
        <taxon>metagenomes</taxon>
        <taxon>ecological metagenomes</taxon>
    </lineage>
</organism>
<dbReference type="GO" id="GO:0007165">
    <property type="term" value="P:signal transduction"/>
    <property type="evidence" value="ECO:0007669"/>
    <property type="project" value="TreeGrafter"/>
</dbReference>
<dbReference type="Pfam" id="PF03572">
    <property type="entry name" value="Peptidase_S41"/>
    <property type="match status" value="1"/>
</dbReference>
<reference evidence="2" key="1">
    <citation type="submission" date="2019-08" db="EMBL/GenBank/DDBJ databases">
        <authorList>
            <person name="Kucharzyk K."/>
            <person name="Murdoch R.W."/>
            <person name="Higgins S."/>
            <person name="Loffler F."/>
        </authorList>
    </citation>
    <scope>NUCLEOTIDE SEQUENCE</scope>
</reference>
<dbReference type="InterPro" id="IPR029045">
    <property type="entry name" value="ClpP/crotonase-like_dom_sf"/>
</dbReference>
<comment type="caution">
    <text evidence="2">The sequence shown here is derived from an EMBL/GenBank/DDBJ whole genome shotgun (WGS) entry which is preliminary data.</text>
</comment>
<dbReference type="GO" id="GO:0004175">
    <property type="term" value="F:endopeptidase activity"/>
    <property type="evidence" value="ECO:0007669"/>
    <property type="project" value="TreeGrafter"/>
</dbReference>
<name>A0A645H8D3_9ZZZZ</name>
<feature type="domain" description="Tail specific protease" evidence="1">
    <location>
        <begin position="1"/>
        <end position="102"/>
    </location>
</feature>
<sequence>MSQQSQSNTQAFNSTGTARLLSYPTVVLVNKGSASAAEIVAGALRDDRQIKLIGEKTFGKGTVQDRVELSNGGGLHVTVGRWLTPSGSWIHEDGIAVDEEVSDNAETSEDEVLAQALQEL</sequence>
<dbReference type="InterPro" id="IPR005151">
    <property type="entry name" value="Tail-specific_protease"/>
</dbReference>
<dbReference type="Gene3D" id="3.90.226.10">
    <property type="entry name" value="2-enoyl-CoA Hydratase, Chain A, domain 1"/>
    <property type="match status" value="1"/>
</dbReference>
<dbReference type="SMART" id="SM00245">
    <property type="entry name" value="TSPc"/>
    <property type="match status" value="1"/>
</dbReference>
<evidence type="ECO:0000313" key="2">
    <source>
        <dbReference type="EMBL" id="MPN35297.1"/>
    </source>
</evidence>
<dbReference type="PANTHER" id="PTHR32060:SF30">
    <property type="entry name" value="CARBOXY-TERMINAL PROCESSING PROTEASE CTPA"/>
    <property type="match status" value="1"/>
</dbReference>
<dbReference type="SUPFAM" id="SSF52096">
    <property type="entry name" value="ClpP/crotonase"/>
    <property type="match status" value="1"/>
</dbReference>